<keyword evidence="6" id="KW-1185">Reference proteome</keyword>
<reference evidence="5" key="1">
    <citation type="journal article" date="2020" name="Stud. Mycol.">
        <title>101 Dothideomycetes genomes: a test case for predicting lifestyles and emergence of pathogens.</title>
        <authorList>
            <person name="Haridas S."/>
            <person name="Albert R."/>
            <person name="Binder M."/>
            <person name="Bloem J."/>
            <person name="Labutti K."/>
            <person name="Salamov A."/>
            <person name="Andreopoulos B."/>
            <person name="Baker S."/>
            <person name="Barry K."/>
            <person name="Bills G."/>
            <person name="Bluhm B."/>
            <person name="Cannon C."/>
            <person name="Castanera R."/>
            <person name="Culley D."/>
            <person name="Daum C."/>
            <person name="Ezra D."/>
            <person name="Gonzalez J."/>
            <person name="Henrissat B."/>
            <person name="Kuo A."/>
            <person name="Liang C."/>
            <person name="Lipzen A."/>
            <person name="Lutzoni F."/>
            <person name="Magnuson J."/>
            <person name="Mondo S."/>
            <person name="Nolan M."/>
            <person name="Ohm R."/>
            <person name="Pangilinan J."/>
            <person name="Park H.-J."/>
            <person name="Ramirez L."/>
            <person name="Alfaro M."/>
            <person name="Sun H."/>
            <person name="Tritt A."/>
            <person name="Yoshinaga Y."/>
            <person name="Zwiers L.-H."/>
            <person name="Turgeon B."/>
            <person name="Goodwin S."/>
            <person name="Spatafora J."/>
            <person name="Crous P."/>
            <person name="Grigoriev I."/>
        </authorList>
    </citation>
    <scope>NUCLEOTIDE SEQUENCE</scope>
    <source>
        <strain evidence="5">ATCC 36951</strain>
    </source>
</reference>
<dbReference type="PROSITE" id="PS00463">
    <property type="entry name" value="ZN2_CY6_FUNGAL_1"/>
    <property type="match status" value="1"/>
</dbReference>
<dbReference type="GeneID" id="54560499"/>
<keyword evidence="2" id="KW-0539">Nucleus</keyword>
<feature type="region of interest" description="Disordered" evidence="3">
    <location>
        <begin position="1"/>
        <end position="31"/>
    </location>
</feature>
<dbReference type="GO" id="GO:0008270">
    <property type="term" value="F:zinc ion binding"/>
    <property type="evidence" value="ECO:0007669"/>
    <property type="project" value="InterPro"/>
</dbReference>
<dbReference type="SMART" id="SM00066">
    <property type="entry name" value="GAL4"/>
    <property type="match status" value="1"/>
</dbReference>
<dbReference type="GO" id="GO:0000976">
    <property type="term" value="F:transcription cis-regulatory region binding"/>
    <property type="evidence" value="ECO:0007669"/>
    <property type="project" value="TreeGrafter"/>
</dbReference>
<dbReference type="GO" id="GO:0005634">
    <property type="term" value="C:nucleus"/>
    <property type="evidence" value="ECO:0007669"/>
    <property type="project" value="UniProtKB-SubCell"/>
</dbReference>
<dbReference type="CDD" id="cd00067">
    <property type="entry name" value="GAL4"/>
    <property type="match status" value="1"/>
</dbReference>
<dbReference type="Pfam" id="PF11951">
    <property type="entry name" value="Fungal_trans_2"/>
    <property type="match status" value="1"/>
</dbReference>
<name>A0A6A6CH80_ZASCE</name>
<dbReference type="Gene3D" id="4.10.240.10">
    <property type="entry name" value="Zn(2)-C6 fungal-type DNA-binding domain"/>
    <property type="match status" value="1"/>
</dbReference>
<feature type="compositionally biased region" description="Basic and acidic residues" evidence="3">
    <location>
        <begin position="1"/>
        <end position="16"/>
    </location>
</feature>
<dbReference type="SUPFAM" id="SSF57701">
    <property type="entry name" value="Zn2/Cys6 DNA-binding domain"/>
    <property type="match status" value="1"/>
</dbReference>
<dbReference type="InterPro" id="IPR021858">
    <property type="entry name" value="Fun_TF"/>
</dbReference>
<dbReference type="InterPro" id="IPR001138">
    <property type="entry name" value="Zn2Cys6_DnaBD"/>
</dbReference>
<dbReference type="PANTHER" id="PTHR37534:SF4">
    <property type="entry name" value="ZN(II)2CYS6 TRANSCRIPTION FACTOR (EUROFUNG)"/>
    <property type="match status" value="1"/>
</dbReference>
<evidence type="ECO:0000313" key="5">
    <source>
        <dbReference type="EMBL" id="KAF2165548.1"/>
    </source>
</evidence>
<dbReference type="RefSeq" id="XP_033666437.1">
    <property type="nucleotide sequence ID" value="XM_033807227.1"/>
</dbReference>
<dbReference type="InterPro" id="IPR036864">
    <property type="entry name" value="Zn2-C6_fun-type_DNA-bd_sf"/>
</dbReference>
<dbReference type="PANTHER" id="PTHR37534">
    <property type="entry name" value="TRANSCRIPTIONAL ACTIVATOR PROTEIN UGA3"/>
    <property type="match status" value="1"/>
</dbReference>
<feature type="compositionally biased region" description="Low complexity" evidence="3">
    <location>
        <begin position="17"/>
        <end position="27"/>
    </location>
</feature>
<dbReference type="Pfam" id="PF00172">
    <property type="entry name" value="Zn_clus"/>
    <property type="match status" value="1"/>
</dbReference>
<evidence type="ECO:0000259" key="4">
    <source>
        <dbReference type="PROSITE" id="PS50048"/>
    </source>
</evidence>
<dbReference type="CDD" id="cd12148">
    <property type="entry name" value="fungal_TF_MHR"/>
    <property type="match status" value="1"/>
</dbReference>
<feature type="region of interest" description="Disordered" evidence="3">
    <location>
        <begin position="235"/>
        <end position="255"/>
    </location>
</feature>
<sequence length="653" mass="73721">MAVTRIEHLVNKDHEQPLATAPAAPARPEADGRLATVGKKRTRTGCLNCRRKRRKCDEAKPTCEGCQARKEVCEWGVKVSFRPENAQTMGREHPSMRQAATNGKSQSFQIINVTKEVIRDYFEETGSDEVEDIQLPDVQPQHVSPIRQTAAPIISPTFEAVTTMPEHHLSHQPSPILVSPDMTTGTPYMSNIDLFLSPQYSDSPFEDGIFLPGSQYQELHAALRSRIIDTARSTVPSRVGSPEPLHPPPDLHSPISIQADDDESRRLAHLTAEEEYTLWQNYISEVAPWLDKFDIARHFELVLPMLAKSHPHLRYSILALSSRQMELKAKKPDNSCSLALYQHAIHLLSPLLHQRTSVVLASCIVLCVLEMMSCSPKAWRRHLDGCAALIQALGINGGCGALDQALFWCFARMDVCGGLISSEHTLIPMNKWMSGGDLPSDLHIFQHNAAFAFDMYANRVVYLCGQVLDLLCSSGKWEQRHQSSPSHHHNQQPLLTKTQYIPHWTHLFSTLEQWYHDRPEEMLPLLTIPSTNPFPTLLYASGPAVSGNQLYHTASLLMLKHRPSHLPLHAIKPRPPHSILWHARQICAISISNTHHGCWTNSIQPLWVAGQHMSHPSEHEAILRILERIERETGWATKWRAEDLREYWGVLDD</sequence>
<accession>A0A6A6CH80</accession>
<gene>
    <name evidence="5" type="ORF">M409DRAFT_24401</name>
</gene>
<dbReference type="GO" id="GO:0045944">
    <property type="term" value="P:positive regulation of transcription by RNA polymerase II"/>
    <property type="evidence" value="ECO:0007669"/>
    <property type="project" value="TreeGrafter"/>
</dbReference>
<dbReference type="EMBL" id="ML993600">
    <property type="protein sequence ID" value="KAF2165548.1"/>
    <property type="molecule type" value="Genomic_DNA"/>
</dbReference>
<organism evidence="5 6">
    <name type="scientific">Zasmidium cellare ATCC 36951</name>
    <dbReference type="NCBI Taxonomy" id="1080233"/>
    <lineage>
        <taxon>Eukaryota</taxon>
        <taxon>Fungi</taxon>
        <taxon>Dikarya</taxon>
        <taxon>Ascomycota</taxon>
        <taxon>Pezizomycotina</taxon>
        <taxon>Dothideomycetes</taxon>
        <taxon>Dothideomycetidae</taxon>
        <taxon>Mycosphaerellales</taxon>
        <taxon>Mycosphaerellaceae</taxon>
        <taxon>Zasmidium</taxon>
    </lineage>
</organism>
<dbReference type="PROSITE" id="PS50048">
    <property type="entry name" value="ZN2_CY6_FUNGAL_2"/>
    <property type="match status" value="1"/>
</dbReference>
<proteinExistence type="predicted"/>
<evidence type="ECO:0000256" key="1">
    <source>
        <dbReference type="ARBA" id="ARBA00004123"/>
    </source>
</evidence>
<evidence type="ECO:0000256" key="3">
    <source>
        <dbReference type="SAM" id="MobiDB-lite"/>
    </source>
</evidence>
<protein>
    <recommendedName>
        <fullName evidence="4">Zn(2)-C6 fungal-type domain-containing protein</fullName>
    </recommendedName>
</protein>
<evidence type="ECO:0000313" key="6">
    <source>
        <dbReference type="Proteomes" id="UP000799537"/>
    </source>
</evidence>
<feature type="domain" description="Zn(2)-C6 fungal-type" evidence="4">
    <location>
        <begin position="45"/>
        <end position="75"/>
    </location>
</feature>
<dbReference type="Proteomes" id="UP000799537">
    <property type="component" value="Unassembled WGS sequence"/>
</dbReference>
<dbReference type="AlphaFoldDB" id="A0A6A6CH80"/>
<dbReference type="GO" id="GO:0000981">
    <property type="term" value="F:DNA-binding transcription factor activity, RNA polymerase II-specific"/>
    <property type="evidence" value="ECO:0007669"/>
    <property type="project" value="InterPro"/>
</dbReference>
<comment type="subcellular location">
    <subcellularLocation>
        <location evidence="1">Nucleus</location>
    </subcellularLocation>
</comment>
<evidence type="ECO:0000256" key="2">
    <source>
        <dbReference type="ARBA" id="ARBA00023242"/>
    </source>
</evidence>
<dbReference type="OrthoDB" id="415590at2759"/>